<sequence length="348" mass="34849">MAVILSPLAGAGWQFFDNSGVPLTGGLLYTYAAGTTTPQTTYSDSTGATPNANPIVLDSAGRVAGEVWLTTGVNYKFVLQTSTGTTLWTNDNIAGVPASSITSLRINGSTSGYVDLQTVPVAGANTITFPAATGTVLLNPNTNFTGTSTFETISASGDISGRTLNASGSMTVASMLYGSGTGQFKIPVGTTAQRAGAFNGNGSITGTTLSISTVSTGSLYVGATISGTGVTSGTRITAFLTGTGGAGTYTVTPSQTVSPTVIIDAPATGMMRFNSTLTSFEGYNGSAWGTIGGGATGGGSDAVFNLNDKTVTTSYTIASTKNANSVGPLTINSGVVITISTGSRWVVL</sequence>
<protein>
    <submittedName>
        <fullName evidence="1">Uncharacterized protein</fullName>
    </submittedName>
</protein>
<name>A0A6J5LJN1_9CAUD</name>
<proteinExistence type="predicted"/>
<reference evidence="1" key="1">
    <citation type="submission" date="2020-04" db="EMBL/GenBank/DDBJ databases">
        <authorList>
            <person name="Chiriac C."/>
            <person name="Salcher M."/>
            <person name="Ghai R."/>
            <person name="Kavagutti S V."/>
        </authorList>
    </citation>
    <scope>NUCLEOTIDE SEQUENCE</scope>
</reference>
<gene>
    <name evidence="1" type="ORF">UFOVP266_55</name>
</gene>
<evidence type="ECO:0000313" key="1">
    <source>
        <dbReference type="EMBL" id="CAB4134391.1"/>
    </source>
</evidence>
<dbReference type="EMBL" id="LR796280">
    <property type="protein sequence ID" value="CAB4134391.1"/>
    <property type="molecule type" value="Genomic_DNA"/>
</dbReference>
<accession>A0A6J5LJN1</accession>
<organism evidence="1">
    <name type="scientific">uncultured Caudovirales phage</name>
    <dbReference type="NCBI Taxonomy" id="2100421"/>
    <lineage>
        <taxon>Viruses</taxon>
        <taxon>Duplodnaviria</taxon>
        <taxon>Heunggongvirae</taxon>
        <taxon>Uroviricota</taxon>
        <taxon>Caudoviricetes</taxon>
        <taxon>Peduoviridae</taxon>
        <taxon>Maltschvirus</taxon>
        <taxon>Maltschvirus maltsch</taxon>
    </lineage>
</organism>